<evidence type="ECO:0000313" key="1">
    <source>
        <dbReference type="EMBL" id="CAF0798041.1"/>
    </source>
</evidence>
<sequence length="87" mass="10758">MKYKKKHHERQLFYKLTWHYLNKEPHHIMRHIQGKTFKHGYILCLYPNFRCLRANDSRQCEMKSTSIANKKLKKIPMEMIQRNGRQQ</sequence>
<dbReference type="Pfam" id="PF05477">
    <property type="entry name" value="SURF2"/>
    <property type="match status" value="1"/>
</dbReference>
<name>A0A813SE17_9BILA</name>
<accession>A0A813SE17</accession>
<reference evidence="1" key="1">
    <citation type="submission" date="2021-02" db="EMBL/GenBank/DDBJ databases">
        <authorList>
            <person name="Nowell W R."/>
        </authorList>
    </citation>
    <scope>NUCLEOTIDE SEQUENCE</scope>
</reference>
<dbReference type="Proteomes" id="UP000663864">
    <property type="component" value="Unassembled WGS sequence"/>
</dbReference>
<evidence type="ECO:0000313" key="2">
    <source>
        <dbReference type="Proteomes" id="UP000663864"/>
    </source>
</evidence>
<protein>
    <submittedName>
        <fullName evidence="1">Uncharacterized protein</fullName>
    </submittedName>
</protein>
<proteinExistence type="predicted"/>
<gene>
    <name evidence="1" type="ORF">ZHD862_LOCUS2260</name>
</gene>
<dbReference type="EMBL" id="CAJNOT010000043">
    <property type="protein sequence ID" value="CAF0798041.1"/>
    <property type="molecule type" value="Genomic_DNA"/>
</dbReference>
<dbReference type="InterPro" id="IPR008833">
    <property type="entry name" value="Surf2"/>
</dbReference>
<dbReference type="AlphaFoldDB" id="A0A813SE17"/>
<comment type="caution">
    <text evidence="1">The sequence shown here is derived from an EMBL/GenBank/DDBJ whole genome shotgun (WGS) entry which is preliminary data.</text>
</comment>
<organism evidence="1 2">
    <name type="scientific">Rotaria sordida</name>
    <dbReference type="NCBI Taxonomy" id="392033"/>
    <lineage>
        <taxon>Eukaryota</taxon>
        <taxon>Metazoa</taxon>
        <taxon>Spiralia</taxon>
        <taxon>Gnathifera</taxon>
        <taxon>Rotifera</taxon>
        <taxon>Eurotatoria</taxon>
        <taxon>Bdelloidea</taxon>
        <taxon>Philodinida</taxon>
        <taxon>Philodinidae</taxon>
        <taxon>Rotaria</taxon>
    </lineage>
</organism>